<keyword evidence="1" id="KW-0004">4Fe-4S</keyword>
<dbReference type="InterPro" id="IPR029063">
    <property type="entry name" value="SAM-dependent_MTases_sf"/>
</dbReference>
<dbReference type="Gene3D" id="3.40.50.150">
    <property type="entry name" value="Vaccinia Virus protein VP39"/>
    <property type="match status" value="1"/>
</dbReference>
<feature type="binding site" evidence="5">
    <location>
        <position position="263"/>
    </location>
    <ligand>
        <name>S-adenosyl-L-methionine</name>
        <dbReference type="ChEBI" id="CHEBI:59789"/>
    </ligand>
</feature>
<dbReference type="PROSITE" id="PS01231">
    <property type="entry name" value="TRMA_2"/>
    <property type="match status" value="1"/>
</dbReference>
<dbReference type="SUPFAM" id="SSF50249">
    <property type="entry name" value="Nucleic acid-binding proteins"/>
    <property type="match status" value="1"/>
</dbReference>
<dbReference type="Gene3D" id="2.40.50.1070">
    <property type="match status" value="1"/>
</dbReference>
<feature type="active site" description="Nucleophile" evidence="5">
    <location>
        <position position="386"/>
    </location>
</feature>
<dbReference type="InterPro" id="IPR012340">
    <property type="entry name" value="NA-bd_OB-fold"/>
</dbReference>
<dbReference type="KEGG" id="des:DSOUD_1755"/>
<dbReference type="AlphaFoldDB" id="A0A0M3QFR6"/>
<dbReference type="PROSITE" id="PS50926">
    <property type="entry name" value="TRAM"/>
    <property type="match status" value="1"/>
</dbReference>
<dbReference type="GO" id="GO:0051539">
    <property type="term" value="F:4 iron, 4 sulfur cluster binding"/>
    <property type="evidence" value="ECO:0007669"/>
    <property type="project" value="UniProtKB-KW"/>
</dbReference>
<feature type="domain" description="TRAM" evidence="7">
    <location>
        <begin position="1"/>
        <end position="55"/>
    </location>
</feature>
<dbReference type="InterPro" id="IPR010280">
    <property type="entry name" value="U5_MeTrfase_fam"/>
</dbReference>
<dbReference type="GO" id="GO:0070041">
    <property type="term" value="F:rRNA (uridine-C5-)-methyltransferase activity"/>
    <property type="evidence" value="ECO:0007669"/>
    <property type="project" value="TreeGrafter"/>
</dbReference>
<dbReference type="STRING" id="1603606.DSOUD_1755"/>
<sequence>MTPVRLRLDTLAYGGNAVGRLQGKAIFVPGGAPGDEILCRIVREKKRFAEGELEELLVAGPGRRTPPCPVFGDCGGCQWQHLDYGEQSLWKERIFAETLRRQCGIDESLLLPLAIAPEEWGYRSRVQFKCSQGEGTFDLGFYRRGSHSVIDVPRCAIADPRINAALGLFRHWLRGLPIPGRILQVDMAVGDTGGVRVVVHLADEDPVPLARYLTPLAREAGFALFLQFGRKGALHPCCGVADLTIGIGAPEMFLGYGPGGFAQVNLAQNRYLIQLVEEAADLTGTERVLDLFCGMGNFSLPLARRAGEVIGVEGFAPSIVKARDNALRNGIGNAVFHACPAESAALRFRSAGGWDLALLDPPRAGAFEVIKDLVRARPRRILYVSCDPPTLARDLVPLLQGGYTLAWSRPIDLFPQTCHTESLTLLTLGPR</sequence>
<dbReference type="PROSITE" id="PS51687">
    <property type="entry name" value="SAM_MT_RNA_M5U"/>
    <property type="match status" value="1"/>
</dbReference>
<feature type="binding site" evidence="5">
    <location>
        <position position="360"/>
    </location>
    <ligand>
        <name>S-adenosyl-L-methionine</name>
        <dbReference type="ChEBI" id="CHEBI:59789"/>
    </ligand>
</feature>
<dbReference type="CDD" id="cd02440">
    <property type="entry name" value="AdoMet_MTases"/>
    <property type="match status" value="1"/>
</dbReference>
<feature type="binding site" evidence="5">
    <location>
        <position position="313"/>
    </location>
    <ligand>
        <name>S-adenosyl-L-methionine</name>
        <dbReference type="ChEBI" id="CHEBI:59789"/>
    </ligand>
</feature>
<accession>A0A0M3QFR6</accession>
<dbReference type="PATRIC" id="fig|1603606.3.peg.1910"/>
<evidence type="ECO:0000313" key="8">
    <source>
        <dbReference type="EMBL" id="ALC16533.1"/>
    </source>
</evidence>
<dbReference type="Pfam" id="PF05958">
    <property type="entry name" value="tRNA_U5-meth_tr"/>
    <property type="match status" value="1"/>
</dbReference>
<keyword evidence="1" id="KW-0479">Metal-binding</keyword>
<reference evidence="8 9" key="1">
    <citation type="submission" date="2015-07" db="EMBL/GenBank/DDBJ databases">
        <title>Isolation and Genomic Characterization of a Novel Halophilic Metal-Reducing Deltaproteobacterium from the Deep Subsurface.</title>
        <authorList>
            <person name="Badalamenti J.P."/>
            <person name="Summers Z.M."/>
            <person name="Gralnick J.A."/>
            <person name="Bond D.R."/>
        </authorList>
    </citation>
    <scope>NUCLEOTIDE SEQUENCE [LARGE SCALE GENOMIC DNA]</scope>
    <source>
        <strain evidence="8 9">WTL</strain>
    </source>
</reference>
<keyword evidence="3 5" id="KW-0808">Transferase</keyword>
<evidence type="ECO:0000256" key="3">
    <source>
        <dbReference type="ARBA" id="ARBA00022679"/>
    </source>
</evidence>
<keyword evidence="1" id="KW-0411">Iron-sulfur</keyword>
<evidence type="ECO:0000256" key="6">
    <source>
        <dbReference type="PROSITE-ProRule" id="PRU10015"/>
    </source>
</evidence>
<evidence type="ECO:0000256" key="2">
    <source>
        <dbReference type="ARBA" id="ARBA00022603"/>
    </source>
</evidence>
<dbReference type="RefSeq" id="WP_053550625.1">
    <property type="nucleotide sequence ID" value="NZ_CP010802.1"/>
</dbReference>
<evidence type="ECO:0000256" key="5">
    <source>
        <dbReference type="PROSITE-ProRule" id="PRU01024"/>
    </source>
</evidence>
<keyword evidence="2 5" id="KW-0489">Methyltransferase</keyword>
<evidence type="ECO:0000259" key="7">
    <source>
        <dbReference type="PROSITE" id="PS50926"/>
    </source>
</evidence>
<name>A0A0M3QFR6_9BACT</name>
<keyword evidence="1" id="KW-0408">Iron</keyword>
<comment type="similarity">
    <text evidence="5">Belongs to the class I-like SAM-binding methyltransferase superfamily. RNA M5U methyltransferase family.</text>
</comment>
<proteinExistence type="inferred from homology"/>
<gene>
    <name evidence="8" type="ORF">DSOUD_1755</name>
</gene>
<feature type="binding site" evidence="5">
    <location>
        <position position="292"/>
    </location>
    <ligand>
        <name>S-adenosyl-L-methionine</name>
        <dbReference type="ChEBI" id="CHEBI:59789"/>
    </ligand>
</feature>
<keyword evidence="4 5" id="KW-0949">S-adenosyl-L-methionine</keyword>
<dbReference type="InterPro" id="IPR002792">
    <property type="entry name" value="TRAM_dom"/>
</dbReference>
<evidence type="ECO:0000256" key="4">
    <source>
        <dbReference type="ARBA" id="ARBA00022691"/>
    </source>
</evidence>
<dbReference type="PANTHER" id="PTHR11061">
    <property type="entry name" value="RNA M5U METHYLTRANSFERASE"/>
    <property type="match status" value="1"/>
</dbReference>
<keyword evidence="9" id="KW-1185">Reference proteome</keyword>
<dbReference type="GO" id="GO:0070475">
    <property type="term" value="P:rRNA base methylation"/>
    <property type="evidence" value="ECO:0007669"/>
    <property type="project" value="TreeGrafter"/>
</dbReference>
<organism evidence="8 9">
    <name type="scientific">Desulfuromonas soudanensis</name>
    <dbReference type="NCBI Taxonomy" id="1603606"/>
    <lineage>
        <taxon>Bacteria</taxon>
        <taxon>Pseudomonadati</taxon>
        <taxon>Thermodesulfobacteriota</taxon>
        <taxon>Desulfuromonadia</taxon>
        <taxon>Desulfuromonadales</taxon>
        <taxon>Desulfuromonadaceae</taxon>
        <taxon>Desulfuromonas</taxon>
    </lineage>
</organism>
<dbReference type="PANTHER" id="PTHR11061:SF49">
    <property type="entry name" value="23S RRNA (URACIL(1939)-C(5))-METHYLTRANSFERASE RLMD"/>
    <property type="match status" value="1"/>
</dbReference>
<feature type="active site" evidence="6">
    <location>
        <position position="386"/>
    </location>
</feature>
<evidence type="ECO:0000256" key="1">
    <source>
        <dbReference type="ARBA" id="ARBA00022485"/>
    </source>
</evidence>
<protein>
    <submittedName>
        <fullName evidence="8">23S rRNA m(5)U-1939 methyltransferase</fullName>
    </submittedName>
</protein>
<dbReference type="EMBL" id="CP010802">
    <property type="protein sequence ID" value="ALC16533.1"/>
    <property type="molecule type" value="Genomic_DNA"/>
</dbReference>
<dbReference type="InterPro" id="IPR030390">
    <property type="entry name" value="MeTrfase_TrmA_AS"/>
</dbReference>
<evidence type="ECO:0000313" key="9">
    <source>
        <dbReference type="Proteomes" id="UP000057158"/>
    </source>
</evidence>
<dbReference type="SUPFAM" id="SSF53335">
    <property type="entry name" value="S-adenosyl-L-methionine-dependent methyltransferases"/>
    <property type="match status" value="1"/>
</dbReference>
<dbReference type="Gene3D" id="2.40.50.140">
    <property type="entry name" value="Nucleic acid-binding proteins"/>
    <property type="match status" value="1"/>
</dbReference>
<dbReference type="InterPro" id="IPR030391">
    <property type="entry name" value="MeTrfase_TrmA_CS"/>
</dbReference>
<dbReference type="OrthoDB" id="9804590at2"/>
<dbReference type="PROSITE" id="PS01230">
    <property type="entry name" value="TRMA_1"/>
    <property type="match status" value="1"/>
</dbReference>
<dbReference type="Proteomes" id="UP000057158">
    <property type="component" value="Chromosome"/>
</dbReference>